<name>A0ABU7KYC2_9ACTN</name>
<sequence length="153" mass="15934">MHTHHFGIVTGDGRTRRAVVELPGRPDAVVTGDDEAGLADEMSEVVAGRLGVSPDEVDVTLFGHDGDDPCYAAAVLCDGAGWHTRFPAQEDLPAALDLPVALSREAAEGQALRALASALGRPAASLDLEVVRIGPGSEDADADEGWDENRDGP</sequence>
<dbReference type="Proteomes" id="UP001348641">
    <property type="component" value="Unassembled WGS sequence"/>
</dbReference>
<organism evidence="2 3">
    <name type="scientific">Nocardiopsis tropica</name>
    <dbReference type="NCBI Taxonomy" id="109330"/>
    <lineage>
        <taxon>Bacteria</taxon>
        <taxon>Bacillati</taxon>
        <taxon>Actinomycetota</taxon>
        <taxon>Actinomycetes</taxon>
        <taxon>Streptosporangiales</taxon>
        <taxon>Nocardiopsidaceae</taxon>
        <taxon>Nocardiopsis</taxon>
    </lineage>
</organism>
<proteinExistence type="predicted"/>
<evidence type="ECO:0000256" key="1">
    <source>
        <dbReference type="SAM" id="MobiDB-lite"/>
    </source>
</evidence>
<dbReference type="EMBL" id="JAUUCC010000105">
    <property type="protein sequence ID" value="MEE2054300.1"/>
    <property type="molecule type" value="Genomic_DNA"/>
</dbReference>
<dbReference type="RefSeq" id="WP_330161156.1">
    <property type="nucleotide sequence ID" value="NZ_BAAAJA010000048.1"/>
</dbReference>
<feature type="region of interest" description="Disordered" evidence="1">
    <location>
        <begin position="134"/>
        <end position="153"/>
    </location>
</feature>
<reference evidence="2 3" key="1">
    <citation type="submission" date="2023-07" db="EMBL/GenBank/DDBJ databases">
        <authorList>
            <person name="Girao M."/>
            <person name="Carvalho M.F."/>
        </authorList>
    </citation>
    <scope>NUCLEOTIDE SEQUENCE [LARGE SCALE GENOMIC DNA]</scope>
    <source>
        <strain evidence="2 3">66/93</strain>
    </source>
</reference>
<accession>A0ABU7KYC2</accession>
<evidence type="ECO:0000313" key="2">
    <source>
        <dbReference type="EMBL" id="MEE2054300.1"/>
    </source>
</evidence>
<evidence type="ECO:0000313" key="3">
    <source>
        <dbReference type="Proteomes" id="UP001348641"/>
    </source>
</evidence>
<comment type="caution">
    <text evidence="2">The sequence shown here is derived from an EMBL/GenBank/DDBJ whole genome shotgun (WGS) entry which is preliminary data.</text>
</comment>
<protein>
    <submittedName>
        <fullName evidence="2">Uncharacterized protein</fullName>
    </submittedName>
</protein>
<gene>
    <name evidence="2" type="ORF">Q8A49_27760</name>
</gene>